<reference evidence="9" key="1">
    <citation type="submission" date="2021-01" db="EMBL/GenBank/DDBJ databases">
        <authorList>
            <person name="Corre E."/>
            <person name="Pelletier E."/>
            <person name="Niang G."/>
            <person name="Scheremetjew M."/>
            <person name="Finn R."/>
            <person name="Kale V."/>
            <person name="Holt S."/>
            <person name="Cochrane G."/>
            <person name="Meng A."/>
            <person name="Brown T."/>
            <person name="Cohen L."/>
        </authorList>
    </citation>
    <scope>NUCLEOTIDE SEQUENCE</scope>
    <source>
        <strain evidence="9">308</strain>
    </source>
</reference>
<feature type="domain" description="ER membrane protein complex subunit 7 beta-sandwich" evidence="8">
    <location>
        <begin position="66"/>
        <end position="178"/>
    </location>
</feature>
<evidence type="ECO:0000256" key="1">
    <source>
        <dbReference type="ARBA" id="ARBA00004167"/>
    </source>
</evidence>
<evidence type="ECO:0000256" key="3">
    <source>
        <dbReference type="ARBA" id="ARBA00022729"/>
    </source>
</evidence>
<gene>
    <name evidence="9" type="ORF">CHYS00102_LOCUS25288</name>
</gene>
<dbReference type="InterPro" id="IPR039163">
    <property type="entry name" value="EMC7"/>
</dbReference>
<accession>A0A7S1BVI9</accession>
<keyword evidence="5 7" id="KW-0472">Membrane</keyword>
<comment type="subcellular location">
    <subcellularLocation>
        <location evidence="1">Membrane</location>
        <topology evidence="1">Single-pass membrane protein</topology>
    </subcellularLocation>
</comment>
<evidence type="ECO:0000259" key="8">
    <source>
        <dbReference type="Pfam" id="PF09430"/>
    </source>
</evidence>
<dbReference type="GO" id="GO:0072546">
    <property type="term" value="C:EMC complex"/>
    <property type="evidence" value="ECO:0007669"/>
    <property type="project" value="TreeGrafter"/>
</dbReference>
<evidence type="ECO:0000256" key="6">
    <source>
        <dbReference type="SAM" id="MobiDB-lite"/>
    </source>
</evidence>
<dbReference type="EMBL" id="HBFR01034650">
    <property type="protein sequence ID" value="CAD8898074.1"/>
    <property type="molecule type" value="Transcribed_RNA"/>
</dbReference>
<feature type="region of interest" description="Disordered" evidence="6">
    <location>
        <begin position="232"/>
        <end position="266"/>
    </location>
</feature>
<dbReference type="PANTHER" id="PTHR13605:SF4">
    <property type="entry name" value="ER MEMBRANE PROTEIN COMPLEX SUBUNIT 7"/>
    <property type="match status" value="1"/>
</dbReference>
<dbReference type="PANTHER" id="PTHR13605">
    <property type="entry name" value="ER MEMBRANE PROTEIN COMPLEX SUBUNIT 7"/>
    <property type="match status" value="1"/>
</dbReference>
<dbReference type="Pfam" id="PF09430">
    <property type="entry name" value="EMC7_beta-sandw"/>
    <property type="match status" value="1"/>
</dbReference>
<dbReference type="AlphaFoldDB" id="A0A7S1BVI9"/>
<evidence type="ECO:0000313" key="9">
    <source>
        <dbReference type="EMBL" id="CAD8898074.1"/>
    </source>
</evidence>
<evidence type="ECO:0000256" key="7">
    <source>
        <dbReference type="SAM" id="Phobius"/>
    </source>
</evidence>
<keyword evidence="3" id="KW-0732">Signal</keyword>
<keyword evidence="2 7" id="KW-0812">Transmembrane</keyword>
<keyword evidence="4 7" id="KW-1133">Transmembrane helix</keyword>
<organism evidence="9">
    <name type="scientific">Corethron hystrix</name>
    <dbReference type="NCBI Taxonomy" id="216773"/>
    <lineage>
        <taxon>Eukaryota</taxon>
        <taxon>Sar</taxon>
        <taxon>Stramenopiles</taxon>
        <taxon>Ochrophyta</taxon>
        <taxon>Bacillariophyta</taxon>
        <taxon>Coscinodiscophyceae</taxon>
        <taxon>Corethrophycidae</taxon>
        <taxon>Corethrales</taxon>
        <taxon>Corethraceae</taxon>
        <taxon>Corethron</taxon>
    </lineage>
</organism>
<evidence type="ECO:0000256" key="2">
    <source>
        <dbReference type="ARBA" id="ARBA00022692"/>
    </source>
</evidence>
<proteinExistence type="predicted"/>
<dbReference type="InterPro" id="IPR019008">
    <property type="entry name" value="Beta_sandwich_EMC7"/>
</dbReference>
<evidence type="ECO:0000256" key="5">
    <source>
        <dbReference type="ARBA" id="ARBA00023136"/>
    </source>
</evidence>
<feature type="compositionally biased region" description="Polar residues" evidence="6">
    <location>
        <begin position="249"/>
        <end position="259"/>
    </location>
</feature>
<sequence length="266" mass="29236">MFQNECKGRFLSSIARLMLISASFAATIAIATATSATATTTTTLTGQLLYPNRTPVILAKNSTRSGSHRIVLDDGSKYATVARPDGSFSIPSVPVPGVYIIDSHSVAFAFSQVKVQLSLNDEGKVVRKCIEYMYLGAPKFPVNCSESITITALGENQYFESVRGFSIFGMLKNPMVLLMVFSGGMMFLMPKMMENMDPEEREIMQKQMAAQGDPAKMLGNLWVDLKSDLGVGNEKNQGTKDGQLDTNDHQQQQKISTQKARAKKRR</sequence>
<name>A0A7S1BVI9_9STRA</name>
<protein>
    <recommendedName>
        <fullName evidence="8">ER membrane protein complex subunit 7 beta-sandwich domain-containing protein</fullName>
    </recommendedName>
</protein>
<evidence type="ECO:0000256" key="4">
    <source>
        <dbReference type="ARBA" id="ARBA00022989"/>
    </source>
</evidence>
<feature type="transmembrane region" description="Helical" evidence="7">
    <location>
        <begin position="165"/>
        <end position="188"/>
    </location>
</feature>